<dbReference type="SUPFAM" id="SSF54928">
    <property type="entry name" value="RNA-binding domain, RBD"/>
    <property type="match status" value="1"/>
</dbReference>
<evidence type="ECO:0000313" key="5">
    <source>
        <dbReference type="Proteomes" id="UP000799421"/>
    </source>
</evidence>
<dbReference type="OrthoDB" id="5970at2759"/>
<feature type="compositionally biased region" description="Basic and acidic residues" evidence="2">
    <location>
        <begin position="179"/>
        <end position="207"/>
    </location>
</feature>
<dbReference type="PROSITE" id="PS50102">
    <property type="entry name" value="RRM"/>
    <property type="match status" value="1"/>
</dbReference>
<dbReference type="GO" id="GO:0003723">
    <property type="term" value="F:RNA binding"/>
    <property type="evidence" value="ECO:0007669"/>
    <property type="project" value="UniProtKB-UniRule"/>
</dbReference>
<reference evidence="4" key="1">
    <citation type="journal article" date="2020" name="Stud. Mycol.">
        <title>101 Dothideomycetes genomes: a test case for predicting lifestyles and emergence of pathogens.</title>
        <authorList>
            <person name="Haridas S."/>
            <person name="Albert R."/>
            <person name="Binder M."/>
            <person name="Bloem J."/>
            <person name="Labutti K."/>
            <person name="Salamov A."/>
            <person name="Andreopoulos B."/>
            <person name="Baker S."/>
            <person name="Barry K."/>
            <person name="Bills G."/>
            <person name="Bluhm B."/>
            <person name="Cannon C."/>
            <person name="Castanera R."/>
            <person name="Culley D."/>
            <person name="Daum C."/>
            <person name="Ezra D."/>
            <person name="Gonzalez J."/>
            <person name="Henrissat B."/>
            <person name="Kuo A."/>
            <person name="Liang C."/>
            <person name="Lipzen A."/>
            <person name="Lutzoni F."/>
            <person name="Magnuson J."/>
            <person name="Mondo S."/>
            <person name="Nolan M."/>
            <person name="Ohm R."/>
            <person name="Pangilinan J."/>
            <person name="Park H.-J."/>
            <person name="Ramirez L."/>
            <person name="Alfaro M."/>
            <person name="Sun H."/>
            <person name="Tritt A."/>
            <person name="Yoshinaga Y."/>
            <person name="Zwiers L.-H."/>
            <person name="Turgeon B."/>
            <person name="Goodwin S."/>
            <person name="Spatafora J."/>
            <person name="Crous P."/>
            <person name="Grigoriev I."/>
        </authorList>
    </citation>
    <scope>NUCLEOTIDE SEQUENCE</scope>
    <source>
        <strain evidence="4">CBS 480.64</strain>
    </source>
</reference>
<keyword evidence="5" id="KW-1185">Reference proteome</keyword>
<dbReference type="Proteomes" id="UP000799421">
    <property type="component" value="Unassembled WGS sequence"/>
</dbReference>
<dbReference type="InterPro" id="IPR000504">
    <property type="entry name" value="RRM_dom"/>
</dbReference>
<dbReference type="InterPro" id="IPR012677">
    <property type="entry name" value="Nucleotide-bd_a/b_plait_sf"/>
</dbReference>
<evidence type="ECO:0000259" key="3">
    <source>
        <dbReference type="PROSITE" id="PS50102"/>
    </source>
</evidence>
<keyword evidence="1" id="KW-0694">RNA-binding</keyword>
<name>A0A6A7C8Z2_9PEZI</name>
<evidence type="ECO:0000256" key="2">
    <source>
        <dbReference type="SAM" id="MobiDB-lite"/>
    </source>
</evidence>
<evidence type="ECO:0000256" key="1">
    <source>
        <dbReference type="PROSITE-ProRule" id="PRU00176"/>
    </source>
</evidence>
<feature type="compositionally biased region" description="Basic residues" evidence="2">
    <location>
        <begin position="163"/>
        <end position="178"/>
    </location>
</feature>
<accession>A0A6A7C8Z2</accession>
<protein>
    <recommendedName>
        <fullName evidence="3">RRM domain-containing protein</fullName>
    </recommendedName>
</protein>
<gene>
    <name evidence="4" type="ORF">K470DRAFT_274720</name>
</gene>
<sequence>MSRTETTLYVVGFRSGTRAYELATLFERHGRLIRCDIPAPRSSTSRPFAFVQYEDHRDAEYAYNKMHEKRISRDEVLIIEWARSQSSFRQHDDRNRNRNRDRDCSPRTSHRSRTPLRYPRYGDDRRSRSRDRGSSLYDSYRNEDRRRYRIRSRSPNKRDGSYRRRRSRASSRIRSRSPRGRERIRDDCDCNTRGRPYEEKTRRHEDNSNSTKYSTRDSSVSKMSWV</sequence>
<feature type="region of interest" description="Disordered" evidence="2">
    <location>
        <begin position="88"/>
        <end position="226"/>
    </location>
</feature>
<dbReference type="Gene3D" id="3.30.70.330">
    <property type="match status" value="1"/>
</dbReference>
<dbReference type="PANTHER" id="PTHR23147">
    <property type="entry name" value="SERINE/ARGININE RICH SPLICING FACTOR"/>
    <property type="match status" value="1"/>
</dbReference>
<evidence type="ECO:0000313" key="4">
    <source>
        <dbReference type="EMBL" id="KAF2863098.1"/>
    </source>
</evidence>
<organism evidence="4 5">
    <name type="scientific">Piedraia hortae CBS 480.64</name>
    <dbReference type="NCBI Taxonomy" id="1314780"/>
    <lineage>
        <taxon>Eukaryota</taxon>
        <taxon>Fungi</taxon>
        <taxon>Dikarya</taxon>
        <taxon>Ascomycota</taxon>
        <taxon>Pezizomycotina</taxon>
        <taxon>Dothideomycetes</taxon>
        <taxon>Dothideomycetidae</taxon>
        <taxon>Capnodiales</taxon>
        <taxon>Piedraiaceae</taxon>
        <taxon>Piedraia</taxon>
    </lineage>
</organism>
<proteinExistence type="predicted"/>
<feature type="compositionally biased region" description="Basic and acidic residues" evidence="2">
    <location>
        <begin position="120"/>
        <end position="133"/>
    </location>
</feature>
<dbReference type="InterPro" id="IPR050907">
    <property type="entry name" value="SRSF"/>
</dbReference>
<feature type="compositionally biased region" description="Basic and acidic residues" evidence="2">
    <location>
        <begin position="89"/>
        <end position="105"/>
    </location>
</feature>
<dbReference type="InterPro" id="IPR035979">
    <property type="entry name" value="RBD_domain_sf"/>
</dbReference>
<dbReference type="EMBL" id="MU005962">
    <property type="protein sequence ID" value="KAF2863098.1"/>
    <property type="molecule type" value="Genomic_DNA"/>
</dbReference>
<feature type="domain" description="RRM" evidence="3">
    <location>
        <begin position="6"/>
        <end position="84"/>
    </location>
</feature>
<dbReference type="SMART" id="SM00360">
    <property type="entry name" value="RRM"/>
    <property type="match status" value="1"/>
</dbReference>
<dbReference type="AlphaFoldDB" id="A0A6A7C8Z2"/>
<dbReference type="Pfam" id="PF00076">
    <property type="entry name" value="RRM_1"/>
    <property type="match status" value="1"/>
</dbReference>
<feature type="compositionally biased region" description="Polar residues" evidence="2">
    <location>
        <begin position="208"/>
        <end position="226"/>
    </location>
</feature>